<feature type="region of interest" description="Disordered" evidence="11">
    <location>
        <begin position="1006"/>
        <end position="1057"/>
    </location>
</feature>
<keyword evidence="2" id="KW-0488">Methylation</keyword>
<organism evidence="13 14">
    <name type="scientific">Paramormyrops kingsleyae</name>
    <dbReference type="NCBI Taxonomy" id="1676925"/>
    <lineage>
        <taxon>Eukaryota</taxon>
        <taxon>Metazoa</taxon>
        <taxon>Chordata</taxon>
        <taxon>Craniata</taxon>
        <taxon>Vertebrata</taxon>
        <taxon>Euteleostomi</taxon>
        <taxon>Actinopterygii</taxon>
        <taxon>Neopterygii</taxon>
        <taxon>Teleostei</taxon>
        <taxon>Osteoglossocephala</taxon>
        <taxon>Osteoglossomorpha</taxon>
        <taxon>Osteoglossiformes</taxon>
        <taxon>Mormyridae</taxon>
        <taxon>Paramormyrops</taxon>
    </lineage>
</organism>
<dbReference type="GO" id="GO:0031491">
    <property type="term" value="F:nucleosome binding"/>
    <property type="evidence" value="ECO:0007669"/>
    <property type="project" value="TreeGrafter"/>
</dbReference>
<feature type="compositionally biased region" description="Pro residues" evidence="11">
    <location>
        <begin position="691"/>
        <end position="706"/>
    </location>
</feature>
<feature type="compositionally biased region" description="Polar residues" evidence="11">
    <location>
        <begin position="873"/>
        <end position="887"/>
    </location>
</feature>
<comment type="subcellular location">
    <subcellularLocation>
        <location evidence="1">Nucleus</location>
    </subcellularLocation>
</comment>
<feature type="compositionally biased region" description="Low complexity" evidence="11">
    <location>
        <begin position="927"/>
        <end position="937"/>
    </location>
</feature>
<feature type="region of interest" description="Disordered" evidence="11">
    <location>
        <begin position="774"/>
        <end position="970"/>
    </location>
</feature>
<keyword evidence="3" id="KW-0597">Phosphoprotein</keyword>
<dbReference type="InterPro" id="IPR001606">
    <property type="entry name" value="ARID_dom"/>
</dbReference>
<evidence type="ECO:0000313" key="13">
    <source>
        <dbReference type="Ensembl" id="ENSPKIP00000002358.1"/>
    </source>
</evidence>
<name>A0A3B3Q856_9TELE</name>
<evidence type="ECO:0000256" key="9">
    <source>
        <dbReference type="ARBA" id="ARBA00023163"/>
    </source>
</evidence>
<dbReference type="Gene3D" id="1.25.10.10">
    <property type="entry name" value="Leucine-rich Repeat Variant"/>
    <property type="match status" value="1"/>
</dbReference>
<dbReference type="SUPFAM" id="SSF48371">
    <property type="entry name" value="ARM repeat"/>
    <property type="match status" value="1"/>
</dbReference>
<feature type="region of interest" description="Disordered" evidence="11">
    <location>
        <begin position="1"/>
        <end position="393"/>
    </location>
</feature>
<dbReference type="PROSITE" id="PS51011">
    <property type="entry name" value="ARID"/>
    <property type="match status" value="1"/>
</dbReference>
<feature type="domain" description="ARID" evidence="12">
    <location>
        <begin position="547"/>
        <end position="638"/>
    </location>
</feature>
<dbReference type="Proteomes" id="UP000261540">
    <property type="component" value="Unplaced"/>
</dbReference>
<proteinExistence type="predicted"/>
<dbReference type="GO" id="GO:0071565">
    <property type="term" value="C:nBAF complex"/>
    <property type="evidence" value="ECO:0007669"/>
    <property type="project" value="TreeGrafter"/>
</dbReference>
<dbReference type="GO" id="GO:0007399">
    <property type="term" value="P:nervous system development"/>
    <property type="evidence" value="ECO:0007669"/>
    <property type="project" value="UniProtKB-KW"/>
</dbReference>
<dbReference type="SMART" id="SM00501">
    <property type="entry name" value="BRIGHT"/>
    <property type="match status" value="1"/>
</dbReference>
<dbReference type="Ensembl" id="ENSPKIT00000026302.1">
    <property type="protein sequence ID" value="ENSPKIP00000002358.1"/>
    <property type="gene ID" value="ENSPKIG00000020205.1"/>
</dbReference>
<dbReference type="SMART" id="SM01014">
    <property type="entry name" value="ARID"/>
    <property type="match status" value="1"/>
</dbReference>
<dbReference type="InterPro" id="IPR011989">
    <property type="entry name" value="ARM-like"/>
</dbReference>
<dbReference type="GO" id="GO:0006338">
    <property type="term" value="P:chromatin remodeling"/>
    <property type="evidence" value="ECO:0007669"/>
    <property type="project" value="InterPro"/>
</dbReference>
<feature type="region of interest" description="Disordered" evidence="11">
    <location>
        <begin position="1308"/>
        <end position="1404"/>
    </location>
</feature>
<keyword evidence="7" id="KW-0805">Transcription regulation</keyword>
<feature type="compositionally biased region" description="Low complexity" evidence="11">
    <location>
        <begin position="116"/>
        <end position="126"/>
    </location>
</feature>
<feature type="compositionally biased region" description="Low complexity" evidence="11">
    <location>
        <begin position="960"/>
        <end position="970"/>
    </location>
</feature>
<feature type="compositionally biased region" description="Pro residues" evidence="11">
    <location>
        <begin position="127"/>
        <end position="150"/>
    </location>
</feature>
<reference evidence="13" key="1">
    <citation type="submission" date="2025-08" db="UniProtKB">
        <authorList>
            <consortium name="Ensembl"/>
        </authorList>
    </citation>
    <scope>IDENTIFICATION</scope>
</reference>
<feature type="compositionally biased region" description="Polar residues" evidence="11">
    <location>
        <begin position="280"/>
        <end position="295"/>
    </location>
</feature>
<feature type="compositionally biased region" description="Polar residues" evidence="11">
    <location>
        <begin position="1019"/>
        <end position="1031"/>
    </location>
</feature>
<protein>
    <submittedName>
        <fullName evidence="13">AT-rich interaction domain 1A</fullName>
    </submittedName>
</protein>
<evidence type="ECO:0000256" key="4">
    <source>
        <dbReference type="ARBA" id="ARBA00022853"/>
    </source>
</evidence>
<dbReference type="GO" id="GO:0003677">
    <property type="term" value="F:DNA binding"/>
    <property type="evidence" value="ECO:0007669"/>
    <property type="project" value="UniProtKB-KW"/>
</dbReference>
<feature type="compositionally biased region" description="Low complexity" evidence="11">
    <location>
        <begin position="367"/>
        <end position="379"/>
    </location>
</feature>
<dbReference type="GO" id="GO:0016514">
    <property type="term" value="C:SWI/SNF complex"/>
    <property type="evidence" value="ECO:0007669"/>
    <property type="project" value="InterPro"/>
</dbReference>
<dbReference type="Gene3D" id="1.10.150.60">
    <property type="entry name" value="ARID DNA-binding domain"/>
    <property type="match status" value="1"/>
</dbReference>
<dbReference type="FunFam" id="1.10.150.60:FF:000002">
    <property type="entry name" value="AT-rich interactive domain-containing protein 1B"/>
    <property type="match status" value="1"/>
</dbReference>
<evidence type="ECO:0000256" key="5">
    <source>
        <dbReference type="ARBA" id="ARBA00022902"/>
    </source>
</evidence>
<keyword evidence="14" id="KW-1185">Reference proteome</keyword>
<evidence type="ECO:0000256" key="7">
    <source>
        <dbReference type="ARBA" id="ARBA00023015"/>
    </source>
</evidence>
<dbReference type="PANTHER" id="PTHR12656">
    <property type="entry name" value="BRG-1 ASSOCIATED FACTOR 250 BAF250"/>
    <property type="match status" value="1"/>
</dbReference>
<feature type="compositionally biased region" description="Low complexity" evidence="11">
    <location>
        <begin position="174"/>
        <end position="190"/>
    </location>
</feature>
<feature type="region of interest" description="Disordered" evidence="11">
    <location>
        <begin position="427"/>
        <end position="467"/>
    </location>
</feature>
<dbReference type="InterPro" id="IPR016024">
    <property type="entry name" value="ARM-type_fold"/>
</dbReference>
<evidence type="ECO:0000256" key="1">
    <source>
        <dbReference type="ARBA" id="ARBA00004123"/>
    </source>
</evidence>
<sequence length="1721" mass="184300">MSPLPSLPDLQPSSPMDQMGKMRPQPYGGGPPPGAQQGASYPNQGYGPPPSQRYPMGMQGRAQGSMGGMQYGQQVSPMGYGQQGPGNYGQPSQGAYYSQQAQPQSSYSQPPPQGQPGPQAAYSQQPSYPPPGQPPYPQPQVAPAQPPTPDCPLSFQDLSGSIDDLPTGTEGALSPGVSTSGVSSSQGEQSNPAQSPFSPHTSPHLPGIRGPSPSPVGSPASVSQPRSGPLSPAAVPGNQMPPRPPSVQSDGILHPSMSQSTMGQDRGFMQRNPQIPPYGSPQSGSALSPRQSSGGQMHPAMGSYQQNSMGSYGPQGGQYGPQGYPRQPGYGGMPNASYPGPGMGGSMNPMSGQGGGAPYTGMPPGRMGPTQMGPTQMGPGQMGPGQMGARPYGPNMGPNMAPNMGPGMGTMSPQVGSGMCPPSGGLNRKPPESAAVAMQHPSSNSIHNRPPGYPNMSPGMMGTGSPYAPPMNSMGGMMNPQGAPYPMGTGRELNVVSSASWGCKSSPSVVPEFHFTAVLLHSPPTQKSSSSTTTNEKITKLYELGPEPERKVWVDRYLAFIEEKAMGMNNLPAVGRKPLDLFRLYVSVKEIGGLTQVNKNKKWRELATNLSVGTSSSAASSLKKQYIQCLYAFECKVERGEDPPPDIFTTDTKKNQAKIQPPSPAGSGSLQGPQTPQSTSSSMAEGGDLKPPTPASTPLNQMPPMPGVRSNVVSLQDPFADGNDPAFPRRAPMTPNPGYQPGMNTSDMMGRMGPYEPNKDPFGAMRKVGEQFMPPGQGPTGGMGEQYSRGPPPGSMGNMPMGQRQQYPYGPGYDRRHDSYGNQYPGQGAPPAGPYPNQQPGMYPQQQNYKRPVDGAYGPPAKRHEGDMYNVPFSGQQQQDMYSQYGSTYPGAERRPPGPQGQFPFPFGRDRGPAPAGPNPQAPMPPQMMGSPMASGPDGPQGGMWQGRGEMGYPAFPNRQGVAPGAAAQGPGYHGMNRSEDVMPSEQRMNHEGQWPGHVGARHPPYGPSGVGPPMTRPLQPNYQPAQSMQNHIPAASSPAPGPRPLESRTSPSKSPYMHAGIKMQKAGPPVPASHVPQPPMQPPLIRRDVSFPPGSVEATVPVMKPRRRLTMKDIGTPEAWRVMMSLKSGLLAESTWALDTINILLYDDSSISTFSLCQLPGFLELVVEYFRRCLIEIFGILKEYEVGDLGQRTLLDPNALDHDRDGSDAEEPEVEDPEEDEDDEEEEEEEQQPATAPLAPEPTPPPDKPKQASKFDKLPIKVVRRKDPFVLGCSGKLRRPQAFDSGLLHWSIGGGDTTEHIQTHFEGRTNRLPSQKWAAAPQEAAEKERAPSPAAEPQGLPAVEAGDVPPLQPGPEADDAPGAAESRQEDGKLLQGAEPPRPDRRGVGVLEDEPHSKDETPLSTLADWQDSLARRCICVSNIVRSLSFVPGNDLEMSRHPGLLLMLGRLLLLHHRHPERRQAPLTYEKDEDGEDRAQGKLDQWWWDCLELLRENCLVTLANISGQLDLSIYPESICLPLLDGLLHWAVCPSAEAQDPFPSLGMNGSLSPQRLVLETLSKLSIQDNNVDLILATPPFSRLEKLYGSLVRLVGERKVPVCREMAVVLLANLAQGDSLAARAIAVQKGSVGNLLGFLEDSLAAAQFQQSQSALMHMQGAPFEPSSADMMRRAARALHAMARVEENHSEFTLYESRLLDLSVSPLMNSLVSHVICDVLYLIGQS</sequence>
<keyword evidence="4" id="KW-0156">Chromatin regulator</keyword>
<feature type="compositionally biased region" description="Low complexity" evidence="11">
    <location>
        <begin position="1"/>
        <end position="15"/>
    </location>
</feature>
<evidence type="ECO:0000256" key="6">
    <source>
        <dbReference type="ARBA" id="ARBA00022990"/>
    </source>
</evidence>
<reference evidence="13" key="2">
    <citation type="submission" date="2025-09" db="UniProtKB">
        <authorList>
            <consortium name="Ensembl"/>
        </authorList>
    </citation>
    <scope>IDENTIFICATION</scope>
</reference>
<dbReference type="SUPFAM" id="SSF46774">
    <property type="entry name" value="ARID-like"/>
    <property type="match status" value="1"/>
</dbReference>
<dbReference type="GO" id="GO:0045893">
    <property type="term" value="P:positive regulation of DNA-templated transcription"/>
    <property type="evidence" value="ECO:0007669"/>
    <property type="project" value="TreeGrafter"/>
</dbReference>
<feature type="region of interest" description="Disordered" evidence="11">
    <location>
        <begin position="641"/>
        <end position="740"/>
    </location>
</feature>
<feature type="compositionally biased region" description="Polar residues" evidence="11">
    <location>
        <begin position="191"/>
        <end position="201"/>
    </location>
</feature>
<feature type="compositionally biased region" description="Acidic residues" evidence="11">
    <location>
        <begin position="1209"/>
        <end position="1232"/>
    </location>
</feature>
<keyword evidence="9" id="KW-0804">Transcription</keyword>
<dbReference type="InterPro" id="IPR021906">
    <property type="entry name" value="BAF250/Osa"/>
</dbReference>
<feature type="compositionally biased region" description="Basic and acidic residues" evidence="11">
    <location>
        <begin position="1381"/>
        <end position="1401"/>
    </location>
</feature>
<feature type="compositionally biased region" description="Low complexity" evidence="11">
    <location>
        <begin position="88"/>
        <end position="108"/>
    </location>
</feature>
<feature type="compositionally biased region" description="Low complexity" evidence="11">
    <location>
        <begin position="821"/>
        <end position="841"/>
    </location>
</feature>
<feature type="compositionally biased region" description="Pro residues" evidence="11">
    <location>
        <begin position="915"/>
        <end position="926"/>
    </location>
</feature>
<feature type="compositionally biased region" description="Low complexity" evidence="11">
    <location>
        <begin position="215"/>
        <end position="225"/>
    </location>
</feature>
<evidence type="ECO:0000256" key="3">
    <source>
        <dbReference type="ARBA" id="ARBA00022553"/>
    </source>
</evidence>
<dbReference type="Pfam" id="PF01388">
    <property type="entry name" value="ARID"/>
    <property type="match status" value="1"/>
</dbReference>
<dbReference type="GO" id="GO:0035060">
    <property type="term" value="C:brahma complex"/>
    <property type="evidence" value="ECO:0007669"/>
    <property type="project" value="InterPro"/>
</dbReference>
<dbReference type="GO" id="GO:0006357">
    <property type="term" value="P:regulation of transcription by RNA polymerase II"/>
    <property type="evidence" value="ECO:0007669"/>
    <property type="project" value="TreeGrafter"/>
</dbReference>
<dbReference type="GO" id="GO:0005654">
    <property type="term" value="C:nucleoplasm"/>
    <property type="evidence" value="ECO:0007669"/>
    <property type="project" value="UniProtKB-ARBA"/>
</dbReference>
<evidence type="ECO:0000256" key="2">
    <source>
        <dbReference type="ARBA" id="ARBA00022481"/>
    </source>
</evidence>
<dbReference type="InterPro" id="IPR033388">
    <property type="entry name" value="BAF250_C"/>
</dbReference>
<evidence type="ECO:0000256" key="10">
    <source>
        <dbReference type="ARBA" id="ARBA00023242"/>
    </source>
</evidence>
<feature type="compositionally biased region" description="Gly residues" evidence="11">
    <location>
        <begin position="939"/>
        <end position="950"/>
    </location>
</feature>
<evidence type="ECO:0000259" key="12">
    <source>
        <dbReference type="PROSITE" id="PS51011"/>
    </source>
</evidence>
<keyword evidence="6" id="KW-0007">Acetylation</keyword>
<feature type="compositionally biased region" description="Low complexity" evidence="11">
    <location>
        <begin position="673"/>
        <end position="682"/>
    </location>
</feature>
<feature type="compositionally biased region" description="Basic and acidic residues" evidence="11">
    <location>
        <begin position="1248"/>
        <end position="1258"/>
    </location>
</feature>
<dbReference type="Pfam" id="PF12031">
    <property type="entry name" value="BAF250_C"/>
    <property type="match status" value="1"/>
</dbReference>
<evidence type="ECO:0000256" key="8">
    <source>
        <dbReference type="ARBA" id="ARBA00023125"/>
    </source>
</evidence>
<keyword evidence="5" id="KW-0524">Neurogenesis</keyword>
<accession>A0A3B3Q856</accession>
<keyword evidence="10" id="KW-0539">Nucleus</keyword>
<dbReference type="GeneTree" id="ENSGT00940000155194"/>
<feature type="region of interest" description="Disordered" evidence="11">
    <location>
        <begin position="1198"/>
        <end position="1258"/>
    </location>
</feature>
<keyword evidence="8" id="KW-0238">DNA-binding</keyword>
<dbReference type="PANTHER" id="PTHR12656:SF12">
    <property type="entry name" value="AT-RICH INTERACTIVE DOMAIN-CONTAINING PROTEIN 1A"/>
    <property type="match status" value="1"/>
</dbReference>
<evidence type="ECO:0000313" key="14">
    <source>
        <dbReference type="Proteomes" id="UP000261540"/>
    </source>
</evidence>
<evidence type="ECO:0000256" key="11">
    <source>
        <dbReference type="SAM" id="MobiDB-lite"/>
    </source>
</evidence>
<dbReference type="InterPro" id="IPR036431">
    <property type="entry name" value="ARID_dom_sf"/>
</dbReference>